<dbReference type="Pfam" id="PF13185">
    <property type="entry name" value="GAF_2"/>
    <property type="match status" value="1"/>
</dbReference>
<gene>
    <name evidence="14" type="ORF">U27_04914</name>
</gene>
<dbReference type="Pfam" id="PF12729">
    <property type="entry name" value="4HB_MCP_1"/>
    <property type="match status" value="1"/>
</dbReference>
<dbReference type="InterPro" id="IPR003018">
    <property type="entry name" value="GAF"/>
</dbReference>
<dbReference type="PANTHER" id="PTHR45339:SF1">
    <property type="entry name" value="HYBRID SIGNAL TRANSDUCTION HISTIDINE KINASE J"/>
    <property type="match status" value="1"/>
</dbReference>
<feature type="domain" description="Response regulatory" evidence="12">
    <location>
        <begin position="1001"/>
        <end position="1114"/>
    </location>
</feature>
<feature type="region of interest" description="Disordered" evidence="9">
    <location>
        <begin position="951"/>
        <end position="972"/>
    </location>
</feature>
<sequence>MRRTIGMKLAFLTGILLCLCILLGFISYRGVRTIHTQITEVVEVKQPAGAAAYEMDLYLLRMIVGVLGYLENRDEEHLNRINVGREKFKESYENYKRLMKTDKGKQLGQEANILFSQFDTFARALVEENDRQYQKMLLLLQKIDTLEHLFTENIQKMIAPGEAQAYQKLKLVSEMEATFNETQRFLGDYIRTNLIEYAERISIRREQFEQAFGAYQQFTLSEQEIMWIDQLQNIYQETVQLSDEIMTLKTQSISDVDKFIELRRALGTTLLYEKIILDVAQKDLLESKQQAVNTVERTDHTIIFLLVGSIIFGVVFGTLLARSIISPLKEVVAAASQIAVGNLSVMLTRRSKDEIGLLAHSFRQLIAYIQDVARIAEHISVGDLQVKITPKSEQDVLNTSLQNMITYLQNIAAITEKVSNKDLQVEVHPKSEQDVLNQSLQRMVSNLYAMIQESDQQNWLQNGLNQLNNALLGEPSLLEVCNKALRFVSRYVNAGSGALYVYDADEKMVGLMSSYAFTERDRVSNRYKLGEGVVGQVALEKAPILLRNIRRQDAVIRTGITSKPPLNTYTFPLVYNQELYGVLELASFERFDQTKQQFLTETNRTIATVIYSTRQREQVQALLQLSQQTQKEAENAAREAELAKEDAQRKAEDVQKANAQLEEQQQKLQQQSEELRQVNAHLKEQQQQLQQQSEELRQQNESLNLAREQLNKRAKELELSSKYKSEFLANMSHELRTPLNSIILLSKMLSRNDKKNLDEKDVKQATVIHQAGEELLRLINDILDLSKIEAGKVTMNITAFTTENLLTTFKDLFHSVAEEKGLDFIIQNDMSGSIKTDKDKLSQVIRNLLSNAFKFTKQGSVLLSVSPHPTQKTLFQITVQDTGIGIPEDKQALVFEAFQQADGSTSREFGGTGLGLAIAREYVRLLQGSIELKSKENSGTTFTLTLPLEYQETGSEEKAPEEHPAEQTLPIRQKQPVKEKTLTVVTEVIDDRTNISSTDKVILIIEDNADMAQMTMDVTREMGFKVLVALDGRTGLLLAQQFRPAGILLDLVLPDMNGMEILRELKSTRELRHIPVHIVSSKERDNTYRYAGAIGYYQKPLNDLDIQHAIENIMSVSEKYPKQLLIVEDDETQREAITEWLGESNEITIIGVSSQEEAIHEIEKGVYDAAIIDLELKDGNGYDICKYIKEHNMALPVIIYTGRELTEEEERELRKYTDSIIIKTARSYERLSDEVALFLHKMYAGDAQSTERSPIPRQLSPTGNLEGKKILIVDDDVKNVFVLASALENNGATVIDAPNGQVALDTLRQHHDIDLVLMDVMMPVMDGYTAIRQIRKDDTLKHLPIIALTAKALKGDRQKCIQAGADDYLSKPVDYDGLIRLAKAWIEK</sequence>
<dbReference type="SMART" id="SM00448">
    <property type="entry name" value="REC"/>
    <property type="match status" value="3"/>
</dbReference>
<dbReference type="Proteomes" id="UP000030661">
    <property type="component" value="Unassembled WGS sequence"/>
</dbReference>
<dbReference type="Gene3D" id="3.30.450.40">
    <property type="match status" value="1"/>
</dbReference>
<dbReference type="STRING" id="1499967.U27_04914"/>
<comment type="subcellular location">
    <subcellularLocation>
        <location evidence="2">Membrane</location>
    </subcellularLocation>
</comment>
<dbReference type="eggNOG" id="COG5002">
    <property type="taxonomic scope" value="Bacteria"/>
</dbReference>
<feature type="transmembrane region" description="Helical" evidence="10">
    <location>
        <begin position="302"/>
        <end position="321"/>
    </location>
</feature>
<dbReference type="InterPro" id="IPR003661">
    <property type="entry name" value="HisK_dim/P_dom"/>
</dbReference>
<comment type="catalytic activity">
    <reaction evidence="1">
        <text>ATP + protein L-histidine = ADP + protein N-phospho-L-histidine.</text>
        <dbReference type="EC" id="2.7.13.3"/>
    </reaction>
</comment>
<evidence type="ECO:0000256" key="5">
    <source>
        <dbReference type="ARBA" id="ARBA00022679"/>
    </source>
</evidence>
<dbReference type="CDD" id="cd06225">
    <property type="entry name" value="HAMP"/>
    <property type="match status" value="1"/>
</dbReference>
<evidence type="ECO:0000313" key="15">
    <source>
        <dbReference type="Proteomes" id="UP000030661"/>
    </source>
</evidence>
<dbReference type="SMART" id="SM00304">
    <property type="entry name" value="HAMP"/>
    <property type="match status" value="2"/>
</dbReference>
<keyword evidence="5" id="KW-0808">Transferase</keyword>
<dbReference type="SUPFAM" id="SSF158472">
    <property type="entry name" value="HAMP domain-like"/>
    <property type="match status" value="1"/>
</dbReference>
<dbReference type="Pfam" id="PF00672">
    <property type="entry name" value="HAMP"/>
    <property type="match status" value="1"/>
</dbReference>
<dbReference type="CDD" id="cd16922">
    <property type="entry name" value="HATPase_EvgS-ArcB-TorS-like"/>
    <property type="match status" value="1"/>
</dbReference>
<dbReference type="InterPro" id="IPR024478">
    <property type="entry name" value="HlyB_4HB_MCP"/>
</dbReference>
<dbReference type="SMART" id="SM00387">
    <property type="entry name" value="HATPase_c"/>
    <property type="match status" value="1"/>
</dbReference>
<evidence type="ECO:0000256" key="10">
    <source>
        <dbReference type="SAM" id="Phobius"/>
    </source>
</evidence>
<proteinExistence type="predicted"/>
<evidence type="ECO:0000256" key="2">
    <source>
        <dbReference type="ARBA" id="ARBA00004370"/>
    </source>
</evidence>
<evidence type="ECO:0000256" key="6">
    <source>
        <dbReference type="ARBA" id="ARBA00022777"/>
    </source>
</evidence>
<evidence type="ECO:0000259" key="11">
    <source>
        <dbReference type="PROSITE" id="PS50109"/>
    </source>
</evidence>
<dbReference type="Gene3D" id="3.40.50.2300">
    <property type="match status" value="3"/>
</dbReference>
<organism evidence="14">
    <name type="scientific">Vecturithrix granuli</name>
    <dbReference type="NCBI Taxonomy" id="1499967"/>
    <lineage>
        <taxon>Bacteria</taxon>
        <taxon>Candidatus Moduliflexota</taxon>
        <taxon>Candidatus Vecturitrichia</taxon>
        <taxon>Candidatus Vecturitrichales</taxon>
        <taxon>Candidatus Vecturitrichaceae</taxon>
        <taxon>Candidatus Vecturithrix</taxon>
    </lineage>
</organism>
<dbReference type="GO" id="GO:0016020">
    <property type="term" value="C:membrane"/>
    <property type="evidence" value="ECO:0007669"/>
    <property type="project" value="UniProtKB-SubCell"/>
</dbReference>
<dbReference type="SUPFAM" id="SSF55874">
    <property type="entry name" value="ATPase domain of HSP90 chaperone/DNA topoisomerase II/histidine kinase"/>
    <property type="match status" value="1"/>
</dbReference>
<feature type="modified residue" description="4-aspartylphosphate" evidence="8">
    <location>
        <position position="1050"/>
    </location>
</feature>
<dbReference type="Pfam" id="PF00512">
    <property type="entry name" value="HisKA"/>
    <property type="match status" value="1"/>
</dbReference>
<dbReference type="CDD" id="cd17546">
    <property type="entry name" value="REC_hyHK_CKI1_RcsC-like"/>
    <property type="match status" value="1"/>
</dbReference>
<dbReference type="Gene3D" id="1.10.287.130">
    <property type="match status" value="1"/>
</dbReference>
<dbReference type="Pfam" id="PF02518">
    <property type="entry name" value="HATPase_c"/>
    <property type="match status" value="1"/>
</dbReference>
<feature type="domain" description="Response regulatory" evidence="12">
    <location>
        <begin position="1123"/>
        <end position="1238"/>
    </location>
</feature>
<dbReference type="SMART" id="SM00065">
    <property type="entry name" value="GAF"/>
    <property type="match status" value="1"/>
</dbReference>
<feature type="modified residue" description="4-aspartylphosphate" evidence="8">
    <location>
        <position position="1173"/>
    </location>
</feature>
<feature type="domain" description="Histidine kinase" evidence="11">
    <location>
        <begin position="730"/>
        <end position="950"/>
    </location>
</feature>
<evidence type="ECO:0000313" key="14">
    <source>
        <dbReference type="EMBL" id="GAK57942.1"/>
    </source>
</evidence>
<protein>
    <recommendedName>
        <fullName evidence="3">histidine kinase</fullName>
        <ecNumber evidence="3">2.7.13.3</ecNumber>
    </recommendedName>
</protein>
<evidence type="ECO:0000256" key="9">
    <source>
        <dbReference type="SAM" id="MobiDB-lite"/>
    </source>
</evidence>
<name>A0A081C037_VECG1</name>
<feature type="compositionally biased region" description="Basic and acidic residues" evidence="9">
    <location>
        <begin position="955"/>
        <end position="965"/>
    </location>
</feature>
<dbReference type="EC" id="2.7.13.3" evidence="3"/>
<dbReference type="InterPro" id="IPR011006">
    <property type="entry name" value="CheY-like_superfamily"/>
</dbReference>
<dbReference type="PROSITE" id="PS50885">
    <property type="entry name" value="HAMP"/>
    <property type="match status" value="1"/>
</dbReference>
<evidence type="ECO:0000256" key="1">
    <source>
        <dbReference type="ARBA" id="ARBA00000085"/>
    </source>
</evidence>
<dbReference type="Gene3D" id="6.10.340.10">
    <property type="match status" value="1"/>
</dbReference>
<keyword evidence="10" id="KW-0472">Membrane</keyword>
<evidence type="ECO:0000259" key="13">
    <source>
        <dbReference type="PROSITE" id="PS50885"/>
    </source>
</evidence>
<evidence type="ECO:0000256" key="4">
    <source>
        <dbReference type="ARBA" id="ARBA00022553"/>
    </source>
</evidence>
<keyword evidence="10" id="KW-1133">Transmembrane helix</keyword>
<feature type="compositionally biased region" description="Low complexity" evidence="9">
    <location>
        <begin position="660"/>
        <end position="672"/>
    </location>
</feature>
<dbReference type="CDD" id="cd00156">
    <property type="entry name" value="REC"/>
    <property type="match status" value="1"/>
</dbReference>
<evidence type="ECO:0000256" key="8">
    <source>
        <dbReference type="PROSITE-ProRule" id="PRU00169"/>
    </source>
</evidence>
<feature type="modified residue" description="4-aspartylphosphate" evidence="8">
    <location>
        <position position="1319"/>
    </location>
</feature>
<dbReference type="CDD" id="cd00082">
    <property type="entry name" value="HisKA"/>
    <property type="match status" value="1"/>
</dbReference>
<feature type="compositionally biased region" description="Basic and acidic residues" evidence="9">
    <location>
        <begin position="634"/>
        <end position="655"/>
    </location>
</feature>
<dbReference type="PRINTS" id="PR00344">
    <property type="entry name" value="BCTRLSENSOR"/>
</dbReference>
<dbReference type="Pfam" id="PF00072">
    <property type="entry name" value="Response_reg"/>
    <property type="match status" value="3"/>
</dbReference>
<dbReference type="PANTHER" id="PTHR45339">
    <property type="entry name" value="HYBRID SIGNAL TRANSDUCTION HISTIDINE KINASE J"/>
    <property type="match status" value="1"/>
</dbReference>
<dbReference type="GO" id="GO:0000155">
    <property type="term" value="F:phosphorelay sensor kinase activity"/>
    <property type="evidence" value="ECO:0007669"/>
    <property type="project" value="InterPro"/>
</dbReference>
<dbReference type="PROSITE" id="PS50110">
    <property type="entry name" value="RESPONSE_REGULATORY"/>
    <property type="match status" value="3"/>
</dbReference>
<dbReference type="InterPro" id="IPR036097">
    <property type="entry name" value="HisK_dim/P_sf"/>
</dbReference>
<dbReference type="HOGENOM" id="CLU_000445_127_1_0"/>
<dbReference type="FunFam" id="3.30.565.10:FF:000010">
    <property type="entry name" value="Sensor histidine kinase RcsC"/>
    <property type="match status" value="1"/>
</dbReference>
<dbReference type="InterPro" id="IPR004358">
    <property type="entry name" value="Sig_transdc_His_kin-like_C"/>
</dbReference>
<dbReference type="InterPro" id="IPR029016">
    <property type="entry name" value="GAF-like_dom_sf"/>
</dbReference>
<dbReference type="SUPFAM" id="SSF47384">
    <property type="entry name" value="Homodimeric domain of signal transducing histidine kinase"/>
    <property type="match status" value="1"/>
</dbReference>
<feature type="domain" description="HAMP" evidence="13">
    <location>
        <begin position="322"/>
        <end position="374"/>
    </location>
</feature>
<dbReference type="Gene3D" id="3.30.565.10">
    <property type="entry name" value="Histidine kinase-like ATPase, C-terminal domain"/>
    <property type="match status" value="1"/>
</dbReference>
<keyword evidence="7" id="KW-0902">Two-component regulatory system</keyword>
<dbReference type="eggNOG" id="COG2203">
    <property type="taxonomic scope" value="Bacteria"/>
</dbReference>
<dbReference type="EMBL" id="DF820466">
    <property type="protein sequence ID" value="GAK57942.1"/>
    <property type="molecule type" value="Genomic_DNA"/>
</dbReference>
<accession>A0A081C037</accession>
<dbReference type="InterPro" id="IPR036890">
    <property type="entry name" value="HATPase_C_sf"/>
</dbReference>
<keyword evidence="15" id="KW-1185">Reference proteome</keyword>
<keyword evidence="10" id="KW-0812">Transmembrane</keyword>
<keyword evidence="6 14" id="KW-0418">Kinase</keyword>
<dbReference type="InterPro" id="IPR005467">
    <property type="entry name" value="His_kinase_dom"/>
</dbReference>
<feature type="domain" description="Response regulatory" evidence="12">
    <location>
        <begin position="1269"/>
        <end position="1386"/>
    </location>
</feature>
<dbReference type="eggNOG" id="COG0745">
    <property type="taxonomic scope" value="Bacteria"/>
</dbReference>
<evidence type="ECO:0000256" key="7">
    <source>
        <dbReference type="ARBA" id="ARBA00023012"/>
    </source>
</evidence>
<feature type="region of interest" description="Disordered" evidence="9">
    <location>
        <begin position="634"/>
        <end position="672"/>
    </location>
</feature>
<reference evidence="14" key="1">
    <citation type="journal article" date="2015" name="PeerJ">
        <title>First genomic representation of candidate bacterial phylum KSB3 points to enhanced environmental sensing as a trigger of wastewater bulking.</title>
        <authorList>
            <person name="Sekiguchi Y."/>
            <person name="Ohashi A."/>
            <person name="Parks D.H."/>
            <person name="Yamauchi T."/>
            <person name="Tyson G.W."/>
            <person name="Hugenholtz P."/>
        </authorList>
    </citation>
    <scope>NUCLEOTIDE SEQUENCE [LARGE SCALE GENOMIC DNA]</scope>
</reference>
<dbReference type="SUPFAM" id="SSF55781">
    <property type="entry name" value="GAF domain-like"/>
    <property type="match status" value="1"/>
</dbReference>
<dbReference type="PROSITE" id="PS50109">
    <property type="entry name" value="HIS_KIN"/>
    <property type="match status" value="1"/>
</dbReference>
<dbReference type="SMART" id="SM00388">
    <property type="entry name" value="HisKA"/>
    <property type="match status" value="1"/>
</dbReference>
<keyword evidence="4 8" id="KW-0597">Phosphoprotein</keyword>
<evidence type="ECO:0000256" key="3">
    <source>
        <dbReference type="ARBA" id="ARBA00012438"/>
    </source>
</evidence>
<dbReference type="InterPro" id="IPR003660">
    <property type="entry name" value="HAMP_dom"/>
</dbReference>
<dbReference type="InterPro" id="IPR001789">
    <property type="entry name" value="Sig_transdc_resp-reg_receiver"/>
</dbReference>
<dbReference type="InterPro" id="IPR003594">
    <property type="entry name" value="HATPase_dom"/>
</dbReference>
<evidence type="ECO:0000259" key="12">
    <source>
        <dbReference type="PROSITE" id="PS50110"/>
    </source>
</evidence>
<dbReference type="SUPFAM" id="SSF52172">
    <property type="entry name" value="CheY-like"/>
    <property type="match status" value="3"/>
</dbReference>